<evidence type="ECO:0000313" key="3">
    <source>
        <dbReference type="Proteomes" id="UP000799753"/>
    </source>
</evidence>
<feature type="region of interest" description="Disordered" evidence="1">
    <location>
        <begin position="545"/>
        <end position="566"/>
    </location>
</feature>
<gene>
    <name evidence="2" type="ORF">P280DRAFT_506506</name>
</gene>
<feature type="compositionally biased region" description="Basic and acidic residues" evidence="1">
    <location>
        <begin position="549"/>
        <end position="566"/>
    </location>
</feature>
<dbReference type="OrthoDB" id="3693611at2759"/>
<dbReference type="AlphaFoldDB" id="A0A6A6S3C4"/>
<feature type="compositionally biased region" description="Polar residues" evidence="1">
    <location>
        <begin position="414"/>
        <end position="428"/>
    </location>
</feature>
<dbReference type="EMBL" id="MU006782">
    <property type="protein sequence ID" value="KAF2642040.1"/>
    <property type="molecule type" value="Genomic_DNA"/>
</dbReference>
<reference evidence="2" key="1">
    <citation type="journal article" date="2020" name="Stud. Mycol.">
        <title>101 Dothideomycetes genomes: a test case for predicting lifestyles and emergence of pathogens.</title>
        <authorList>
            <person name="Haridas S."/>
            <person name="Albert R."/>
            <person name="Binder M."/>
            <person name="Bloem J."/>
            <person name="Labutti K."/>
            <person name="Salamov A."/>
            <person name="Andreopoulos B."/>
            <person name="Baker S."/>
            <person name="Barry K."/>
            <person name="Bills G."/>
            <person name="Bluhm B."/>
            <person name="Cannon C."/>
            <person name="Castanera R."/>
            <person name="Culley D."/>
            <person name="Daum C."/>
            <person name="Ezra D."/>
            <person name="Gonzalez J."/>
            <person name="Henrissat B."/>
            <person name="Kuo A."/>
            <person name="Liang C."/>
            <person name="Lipzen A."/>
            <person name="Lutzoni F."/>
            <person name="Magnuson J."/>
            <person name="Mondo S."/>
            <person name="Nolan M."/>
            <person name="Ohm R."/>
            <person name="Pangilinan J."/>
            <person name="Park H.-J."/>
            <person name="Ramirez L."/>
            <person name="Alfaro M."/>
            <person name="Sun H."/>
            <person name="Tritt A."/>
            <person name="Yoshinaga Y."/>
            <person name="Zwiers L.-H."/>
            <person name="Turgeon B."/>
            <person name="Goodwin S."/>
            <person name="Spatafora J."/>
            <person name="Crous P."/>
            <person name="Grigoriev I."/>
        </authorList>
    </citation>
    <scope>NUCLEOTIDE SEQUENCE</scope>
    <source>
        <strain evidence="2">CBS 473.64</strain>
    </source>
</reference>
<feature type="compositionally biased region" description="Low complexity" evidence="1">
    <location>
        <begin position="716"/>
        <end position="725"/>
    </location>
</feature>
<protein>
    <submittedName>
        <fullName evidence="2">Uncharacterized protein</fullName>
    </submittedName>
</protein>
<feature type="region of interest" description="Disordered" evidence="1">
    <location>
        <begin position="706"/>
        <end position="733"/>
    </location>
</feature>
<evidence type="ECO:0000313" key="2">
    <source>
        <dbReference type="EMBL" id="KAF2642040.1"/>
    </source>
</evidence>
<feature type="region of interest" description="Disordered" evidence="1">
    <location>
        <begin position="172"/>
        <end position="191"/>
    </location>
</feature>
<keyword evidence="3" id="KW-1185">Reference proteome</keyword>
<sequence length="872" mass="95877">MVKPFNPNIPITMHPTKMSKLSNIDPPAKIGDDHNFNTSTSSNPTLPVSKNAKRNKKRYERKKVAKQLEKTVASLSPEAMKEVFQFVADPNSKPSSKTGSRSSRSTSPDSSKEIKDEVACDLGLPAGAFEIRGFSKPFKPSIANAEFTFGGYEMPASTSPVFGASTVASSCSSSPMTSKRAKNSPSDEMKDPAEVEDVVMMDVEYPLIDEPVAVDTTQPLAFLQLPNSDGSDLRLVHDMHQGIQEQFYKKATEQILELGSTTHSLAFLQLPNSDGSDLRLIYEMHQNIQERFYKKATEILELGSMTQPLDFLRLPNSDGSDLRLVHDMHQNIQEQFYKKATEQVLELGSTTHSLAFLQLPNSDGSDLRLVHETHQDIQEQFYKKDTKQILGSDSAKEKKLSKSEKKMNWKEQKNITAHSDTVHTSFPNKESDVAKDNQQQAGNGGRDAELTTMDTATPFPAMDEHASDVAESDISANDAVQISSDEQITDATNQEQIFWEDSTMPSMLDTAIITSLRLNAMAEENLQQSGIGHDTTQEASDAHIFNQDTKADSSNKSPTERDSEVYDGHLESSLKKLLTFADFRQNSESSEATDDSLPNMIPGVESLEEFSSGLESTDGTLKIEKPNFQELLAYFSNSHCLEHDDHISPVPEFDKLVTEGGASSTEYPSDTLEAFPGSEYVPISLNTNTPAPVNVQAWATTVAQDATHATERPAATEECTTTTNTPSNKPDHHPEDFIVKANSTFIGSTSLADFVDELDCDISTGTTTRNDIKDAFVVLADLERQSLMDMTSAATYQALDPSSPVDVYRVRLGKISLPKFLQHVGFGFGSNGEVSIAKVIAAFTHCSVMDTRSRHKLKKLVAGGWTGCGSKW</sequence>
<organism evidence="2 3">
    <name type="scientific">Massarina eburnea CBS 473.64</name>
    <dbReference type="NCBI Taxonomy" id="1395130"/>
    <lineage>
        <taxon>Eukaryota</taxon>
        <taxon>Fungi</taxon>
        <taxon>Dikarya</taxon>
        <taxon>Ascomycota</taxon>
        <taxon>Pezizomycotina</taxon>
        <taxon>Dothideomycetes</taxon>
        <taxon>Pleosporomycetidae</taxon>
        <taxon>Pleosporales</taxon>
        <taxon>Massarineae</taxon>
        <taxon>Massarinaceae</taxon>
        <taxon>Massarina</taxon>
    </lineage>
</organism>
<feature type="region of interest" description="Disordered" evidence="1">
    <location>
        <begin position="392"/>
        <end position="451"/>
    </location>
</feature>
<name>A0A6A6S3C4_9PLEO</name>
<proteinExistence type="predicted"/>
<accession>A0A6A6S3C4</accession>
<feature type="compositionally biased region" description="Basic residues" evidence="1">
    <location>
        <begin position="51"/>
        <end position="63"/>
    </location>
</feature>
<feature type="compositionally biased region" description="Basic and acidic residues" evidence="1">
    <location>
        <begin position="394"/>
        <end position="413"/>
    </location>
</feature>
<feature type="compositionally biased region" description="Polar residues" evidence="1">
    <location>
        <begin position="36"/>
        <end position="48"/>
    </location>
</feature>
<feature type="region of interest" description="Disordered" evidence="1">
    <location>
        <begin position="1"/>
        <end position="63"/>
    </location>
</feature>
<feature type="region of interest" description="Disordered" evidence="1">
    <location>
        <begin position="85"/>
        <end position="114"/>
    </location>
</feature>
<feature type="compositionally biased region" description="Low complexity" evidence="1">
    <location>
        <begin position="92"/>
        <end position="109"/>
    </location>
</feature>
<dbReference type="Proteomes" id="UP000799753">
    <property type="component" value="Unassembled WGS sequence"/>
</dbReference>
<evidence type="ECO:0000256" key="1">
    <source>
        <dbReference type="SAM" id="MobiDB-lite"/>
    </source>
</evidence>